<gene>
    <name evidence="6" type="ORF">ALEPTO_LOCUS2539</name>
</gene>
<keyword evidence="2 5" id="KW-0812">Transmembrane</keyword>
<keyword evidence="4 5" id="KW-0472">Membrane</keyword>
<accession>A0A9N8Z7U3</accession>
<dbReference type="Proteomes" id="UP000789508">
    <property type="component" value="Unassembled WGS sequence"/>
</dbReference>
<dbReference type="AlphaFoldDB" id="A0A9N8Z7U3"/>
<evidence type="ECO:0000256" key="1">
    <source>
        <dbReference type="ARBA" id="ARBA00004141"/>
    </source>
</evidence>
<dbReference type="GO" id="GO:0016020">
    <property type="term" value="C:membrane"/>
    <property type="evidence" value="ECO:0007669"/>
    <property type="project" value="UniProtKB-SubCell"/>
</dbReference>
<evidence type="ECO:0000256" key="2">
    <source>
        <dbReference type="ARBA" id="ARBA00022692"/>
    </source>
</evidence>
<keyword evidence="7" id="KW-1185">Reference proteome</keyword>
<evidence type="ECO:0000313" key="6">
    <source>
        <dbReference type="EMBL" id="CAG8482046.1"/>
    </source>
</evidence>
<reference evidence="6" key="1">
    <citation type="submission" date="2021-06" db="EMBL/GenBank/DDBJ databases">
        <authorList>
            <person name="Kallberg Y."/>
            <person name="Tangrot J."/>
            <person name="Rosling A."/>
        </authorList>
    </citation>
    <scope>NUCLEOTIDE SEQUENCE</scope>
    <source>
        <strain evidence="6">FL130A</strain>
    </source>
</reference>
<feature type="transmembrane region" description="Helical" evidence="5">
    <location>
        <begin position="381"/>
        <end position="402"/>
    </location>
</feature>
<feature type="transmembrane region" description="Helical" evidence="5">
    <location>
        <begin position="253"/>
        <end position="279"/>
    </location>
</feature>
<dbReference type="GO" id="GO:0022857">
    <property type="term" value="F:transmembrane transporter activity"/>
    <property type="evidence" value="ECO:0007669"/>
    <property type="project" value="InterPro"/>
</dbReference>
<feature type="transmembrane region" description="Helical" evidence="5">
    <location>
        <begin position="101"/>
        <end position="122"/>
    </location>
</feature>
<dbReference type="EMBL" id="CAJVPS010000382">
    <property type="protein sequence ID" value="CAG8482046.1"/>
    <property type="molecule type" value="Genomic_DNA"/>
</dbReference>
<dbReference type="OrthoDB" id="422206at2759"/>
<feature type="transmembrane region" description="Helical" evidence="5">
    <location>
        <begin position="417"/>
        <end position="436"/>
    </location>
</feature>
<protein>
    <submittedName>
        <fullName evidence="6">11015_t:CDS:1</fullName>
    </submittedName>
</protein>
<feature type="transmembrane region" description="Helical" evidence="5">
    <location>
        <begin position="134"/>
        <end position="151"/>
    </location>
</feature>
<feature type="transmembrane region" description="Helical" evidence="5">
    <location>
        <begin position="318"/>
        <end position="338"/>
    </location>
</feature>
<evidence type="ECO:0000313" key="7">
    <source>
        <dbReference type="Proteomes" id="UP000789508"/>
    </source>
</evidence>
<proteinExistence type="predicted"/>
<sequence>MASETTQLIRNYEQPKIYDSFPSSTFTKPIYRLYPERWYGLAMIALLNMSIIFCCFSFAPIANTSASYFDVSLTAINMLPMEYMLVYLVMPPFSNAILDKYGVKFGLLIAATLNAFGAIIRYFSICQTARQTKFLLVLIGQSISAIANPFVQITPTKYVMMWFGEKERTTATMIASIANPVAGALSYFIIPQIGDDTTRVPYVLLATAVFASILVLPTLLMKERPRTPPTYSAVTPSEKMLPGIKKLVNNKNFWILLGSFATINGFRSALLGLLSVIFVSYGYSEIEAGKIGTIMIISGIAGAISLSLLVDKYHVHRFVLKICAPIIGLLFFSLVFIVREDNLYFIESVCAIIGFLQLSLIPIFLELAVECSYPISANTSAALLYTGSGFMGVIATIVMDYLRASNENENAKMTKSLWFEGIIVLIAGFSVLFYNSRDLRWDAEQRGNSHIRNSLPND</sequence>
<dbReference type="SUPFAM" id="SSF103473">
    <property type="entry name" value="MFS general substrate transporter"/>
    <property type="match status" value="1"/>
</dbReference>
<comment type="subcellular location">
    <subcellularLocation>
        <location evidence="1">Membrane</location>
        <topology evidence="1">Multi-pass membrane protein</topology>
    </subcellularLocation>
</comment>
<dbReference type="InterPro" id="IPR011701">
    <property type="entry name" value="MFS"/>
</dbReference>
<comment type="caution">
    <text evidence="6">The sequence shown here is derived from an EMBL/GenBank/DDBJ whole genome shotgun (WGS) entry which is preliminary data.</text>
</comment>
<dbReference type="Gene3D" id="1.20.1250.20">
    <property type="entry name" value="MFS general substrate transporter like domains"/>
    <property type="match status" value="1"/>
</dbReference>
<feature type="transmembrane region" description="Helical" evidence="5">
    <location>
        <begin position="202"/>
        <end position="221"/>
    </location>
</feature>
<keyword evidence="3 5" id="KW-1133">Transmembrane helix</keyword>
<feature type="transmembrane region" description="Helical" evidence="5">
    <location>
        <begin position="38"/>
        <end position="62"/>
    </location>
</feature>
<dbReference type="Pfam" id="PF07690">
    <property type="entry name" value="MFS_1"/>
    <property type="match status" value="1"/>
</dbReference>
<dbReference type="InterPro" id="IPR049680">
    <property type="entry name" value="FLVCR1-2_SLC49-like"/>
</dbReference>
<evidence type="ECO:0000256" key="4">
    <source>
        <dbReference type="ARBA" id="ARBA00023136"/>
    </source>
</evidence>
<dbReference type="InterPro" id="IPR036259">
    <property type="entry name" value="MFS_trans_sf"/>
</dbReference>
<name>A0A9N8Z7U3_9GLOM</name>
<feature type="transmembrane region" description="Helical" evidence="5">
    <location>
        <begin position="291"/>
        <end position="311"/>
    </location>
</feature>
<dbReference type="PANTHER" id="PTHR10924">
    <property type="entry name" value="MAJOR FACILITATOR SUPERFAMILY PROTEIN-RELATED"/>
    <property type="match status" value="1"/>
</dbReference>
<evidence type="ECO:0000256" key="5">
    <source>
        <dbReference type="SAM" id="Phobius"/>
    </source>
</evidence>
<organism evidence="6 7">
    <name type="scientific">Ambispora leptoticha</name>
    <dbReference type="NCBI Taxonomy" id="144679"/>
    <lineage>
        <taxon>Eukaryota</taxon>
        <taxon>Fungi</taxon>
        <taxon>Fungi incertae sedis</taxon>
        <taxon>Mucoromycota</taxon>
        <taxon>Glomeromycotina</taxon>
        <taxon>Glomeromycetes</taxon>
        <taxon>Archaeosporales</taxon>
        <taxon>Ambisporaceae</taxon>
        <taxon>Ambispora</taxon>
    </lineage>
</organism>
<feature type="transmembrane region" description="Helical" evidence="5">
    <location>
        <begin position="344"/>
        <end position="369"/>
    </location>
</feature>
<feature type="transmembrane region" description="Helical" evidence="5">
    <location>
        <begin position="68"/>
        <end position="89"/>
    </location>
</feature>
<feature type="transmembrane region" description="Helical" evidence="5">
    <location>
        <begin position="171"/>
        <end position="190"/>
    </location>
</feature>
<evidence type="ECO:0000256" key="3">
    <source>
        <dbReference type="ARBA" id="ARBA00022989"/>
    </source>
</evidence>
<dbReference type="PANTHER" id="PTHR10924:SF6">
    <property type="entry name" value="SOLUTE CARRIER FAMILY 49 MEMBER A3"/>
    <property type="match status" value="1"/>
</dbReference>